<dbReference type="Proteomes" id="UP001387110">
    <property type="component" value="Unassembled WGS sequence"/>
</dbReference>
<reference evidence="4 7" key="1">
    <citation type="journal article" date="2015" name="Int. J. Syst. Evol. Microbiol.">
        <title>Exiguobacterium enclense sp. nov., isolated from sediment.</title>
        <authorList>
            <person name="Dastager S.G."/>
            <person name="Mawlankar R."/>
            <person name="Sonalkar V.V."/>
            <person name="Thorat M.N."/>
            <person name="Mual P."/>
            <person name="Verma A."/>
            <person name="Krishnamurthi S."/>
            <person name="Tang S.K."/>
            <person name="Li W.J."/>
        </authorList>
    </citation>
    <scope>NUCLEOTIDE SEQUENCE [LARGE SCALE GENOMIC DNA]</scope>
    <source>
        <strain evidence="4 7">NIO-1109</strain>
    </source>
</reference>
<dbReference type="Proteomes" id="UP000072605">
    <property type="component" value="Unassembled WGS sequence"/>
</dbReference>
<organism evidence="4 7">
    <name type="scientific">Exiguobacterium indicum</name>
    <dbReference type="NCBI Taxonomy" id="296995"/>
    <lineage>
        <taxon>Bacteria</taxon>
        <taxon>Bacillati</taxon>
        <taxon>Bacillota</taxon>
        <taxon>Bacilli</taxon>
        <taxon>Bacillales</taxon>
        <taxon>Bacillales Family XII. Incertae Sedis</taxon>
        <taxon>Exiguobacterium</taxon>
    </lineage>
</organism>
<dbReference type="PANTHER" id="PTHR47816:SF4">
    <property type="entry name" value="RIBOSOMAL RNA SMALL SUBUNIT METHYLTRANSFERASE C"/>
    <property type="match status" value="1"/>
</dbReference>
<dbReference type="Proteomes" id="UP000053797">
    <property type="component" value="Unassembled WGS sequence"/>
</dbReference>
<dbReference type="OrthoDB" id="9764961at2"/>
<dbReference type="GO" id="GO:0052916">
    <property type="term" value="F:23S rRNA (guanine(1835)-N(2))-methyltransferase activity"/>
    <property type="evidence" value="ECO:0007669"/>
    <property type="project" value="UniProtKB-EC"/>
</dbReference>
<reference evidence="6 9" key="3">
    <citation type="submission" date="2023-12" db="EMBL/GenBank/DDBJ databases">
        <authorList>
            <person name="Easwaran N."/>
            <person name="Lazarus H.P.S."/>
        </authorList>
    </citation>
    <scope>NUCLEOTIDE SEQUENCE [LARGE SCALE GENOMIC DNA]</scope>
    <source>
        <strain evidence="6 9">VIT-2023</strain>
    </source>
</reference>
<dbReference type="EC" id="2.1.1.174" evidence="6"/>
<keyword evidence="2 4" id="KW-0808">Transferase</keyword>
<dbReference type="EMBL" id="JBAWKY010000008">
    <property type="protein sequence ID" value="MEI4463992.1"/>
    <property type="molecule type" value="Genomic_DNA"/>
</dbReference>
<dbReference type="EMBL" id="LNQL01000008">
    <property type="protein sequence ID" value="KSU47543.1"/>
    <property type="molecule type" value="Genomic_DNA"/>
</dbReference>
<dbReference type="Gene3D" id="3.40.50.150">
    <property type="entry name" value="Vaccinia Virus protein VP39"/>
    <property type="match status" value="1"/>
</dbReference>
<evidence type="ECO:0000313" key="9">
    <source>
        <dbReference type="Proteomes" id="UP001387110"/>
    </source>
</evidence>
<dbReference type="AlphaFoldDB" id="A0A0V8GB93"/>
<dbReference type="InterPro" id="IPR046977">
    <property type="entry name" value="RsmC/RlmG"/>
</dbReference>
<dbReference type="PANTHER" id="PTHR47816">
    <property type="entry name" value="RIBOSOMAL RNA SMALL SUBUNIT METHYLTRANSFERASE C"/>
    <property type="match status" value="1"/>
</dbReference>
<evidence type="ECO:0000259" key="3">
    <source>
        <dbReference type="Pfam" id="PF05175"/>
    </source>
</evidence>
<evidence type="ECO:0000256" key="2">
    <source>
        <dbReference type="ARBA" id="ARBA00022679"/>
    </source>
</evidence>
<dbReference type="GO" id="GO:0052914">
    <property type="term" value="F:16S rRNA (guanine(1207)-N(2))-methyltransferase activity"/>
    <property type="evidence" value="ECO:0007669"/>
    <property type="project" value="UniProtKB-EC"/>
</dbReference>
<dbReference type="EC" id="2.1.1.172" evidence="6"/>
<reference evidence="5 8" key="2">
    <citation type="journal article" date="2016" name="Front. Microbiol.">
        <title>Genomic Resource of Rice Seed Associated Bacteria.</title>
        <authorList>
            <person name="Midha S."/>
            <person name="Bansal K."/>
            <person name="Sharma S."/>
            <person name="Kumar N."/>
            <person name="Patil P.P."/>
            <person name="Chaudhry V."/>
            <person name="Patil P.B."/>
        </authorList>
    </citation>
    <scope>NUCLEOTIDE SEQUENCE [LARGE SCALE GENOMIC DNA]</scope>
    <source>
        <strain evidence="5 8">RSA11</strain>
    </source>
</reference>
<evidence type="ECO:0000256" key="1">
    <source>
        <dbReference type="ARBA" id="ARBA00022603"/>
    </source>
</evidence>
<evidence type="ECO:0000313" key="8">
    <source>
        <dbReference type="Proteomes" id="UP000072605"/>
    </source>
</evidence>
<evidence type="ECO:0000313" key="7">
    <source>
        <dbReference type="Proteomes" id="UP000053797"/>
    </source>
</evidence>
<dbReference type="InterPro" id="IPR029063">
    <property type="entry name" value="SAM-dependent_MTases_sf"/>
</dbReference>
<gene>
    <name evidence="4" type="ORF">AS033_16090</name>
    <name evidence="5" type="ORF">RSA11_14420</name>
    <name evidence="6" type="ORF">SZL87_16310</name>
</gene>
<comment type="caution">
    <text evidence="4">The sequence shown here is derived from an EMBL/GenBank/DDBJ whole genome shotgun (WGS) entry which is preliminary data.</text>
</comment>
<feature type="domain" description="Methyltransferase small" evidence="3">
    <location>
        <begin position="28"/>
        <end position="194"/>
    </location>
</feature>
<dbReference type="RefSeq" id="WP_023466614.1">
    <property type="nucleotide sequence ID" value="NZ_FMYN01000008.1"/>
</dbReference>
<keyword evidence="9" id="KW-1185">Reference proteome</keyword>
<proteinExistence type="predicted"/>
<dbReference type="EMBL" id="LDQV01000034">
    <property type="protein sequence ID" value="KTR25635.1"/>
    <property type="molecule type" value="Genomic_DNA"/>
</dbReference>
<dbReference type="InterPro" id="IPR007848">
    <property type="entry name" value="Small_mtfrase_dom"/>
</dbReference>
<accession>A0A0V8GB93</accession>
<evidence type="ECO:0000313" key="4">
    <source>
        <dbReference type="EMBL" id="KSU47543.1"/>
    </source>
</evidence>
<sequence>MADHYYTNDPSSKRDPKTWEYVLRGQTLRFTSDHGVFSKNGIDFGSRLLIEAFTEPAVAGDILDVGCGYGPMGIALSKSTGRPAHLIDVNERALELAADNARANGVSVTTGVSDGYDGVGESTFAAIVTNPPIRAGKTVVHRILREAYDHLVVGGELWVVIQKKQGGPSAKKLMEDVFGMCETVTRDKGYSIFKSIRS</sequence>
<dbReference type="CDD" id="cd02440">
    <property type="entry name" value="AdoMet_MTases"/>
    <property type="match status" value="1"/>
</dbReference>
<protein>
    <submittedName>
        <fullName evidence="4">16S rRNA methyltransferase</fullName>
    </submittedName>
    <submittedName>
        <fullName evidence="6">Class I SAM-dependent methyltransferase</fullName>
        <ecNumber evidence="6">2.1.1.172</ecNumber>
        <ecNumber evidence="6">2.1.1.174</ecNumber>
    </submittedName>
</protein>
<evidence type="ECO:0000313" key="5">
    <source>
        <dbReference type="EMBL" id="KTR25635.1"/>
    </source>
</evidence>
<keyword evidence="1 4" id="KW-0489">Methyltransferase</keyword>
<name>A0A0V8GB93_9BACL</name>
<dbReference type="Pfam" id="PF05175">
    <property type="entry name" value="MTS"/>
    <property type="match status" value="1"/>
</dbReference>
<dbReference type="GeneID" id="90838867"/>
<evidence type="ECO:0000313" key="6">
    <source>
        <dbReference type="EMBL" id="MEI4463992.1"/>
    </source>
</evidence>
<dbReference type="SUPFAM" id="SSF53335">
    <property type="entry name" value="S-adenosyl-L-methionine-dependent methyltransferases"/>
    <property type="match status" value="1"/>
</dbReference>